<gene>
    <name evidence="1" type="ORF">Enr10x_28820</name>
</gene>
<dbReference type="Proteomes" id="UP000315647">
    <property type="component" value="Chromosome"/>
</dbReference>
<organism evidence="1 2">
    <name type="scientific">Gimesia panareensis</name>
    <dbReference type="NCBI Taxonomy" id="2527978"/>
    <lineage>
        <taxon>Bacteria</taxon>
        <taxon>Pseudomonadati</taxon>
        <taxon>Planctomycetota</taxon>
        <taxon>Planctomycetia</taxon>
        <taxon>Planctomycetales</taxon>
        <taxon>Planctomycetaceae</taxon>
        <taxon>Gimesia</taxon>
    </lineage>
</organism>
<dbReference type="RefSeq" id="WP_145450035.1">
    <property type="nucleotide sequence ID" value="NZ_CP037421.1"/>
</dbReference>
<accession>A0A517Q7F0</accession>
<sequence>MIVVCKVHGPQSGLMISPDLGVDASDPHVEIVDLLYVYDGVLAWEFHVSSEFAQAHGLMAGVEPLPDQPGEWARELRCCCVKCFEEAHGGQFDEDHKWVQE</sequence>
<dbReference type="EMBL" id="CP037421">
    <property type="protein sequence ID" value="QDT27564.1"/>
    <property type="molecule type" value="Genomic_DNA"/>
</dbReference>
<keyword evidence="2" id="KW-1185">Reference proteome</keyword>
<evidence type="ECO:0000313" key="1">
    <source>
        <dbReference type="EMBL" id="QDT27564.1"/>
    </source>
</evidence>
<name>A0A517Q7F0_9PLAN</name>
<evidence type="ECO:0000313" key="2">
    <source>
        <dbReference type="Proteomes" id="UP000315647"/>
    </source>
</evidence>
<dbReference type="AlphaFoldDB" id="A0A517Q7F0"/>
<reference evidence="1 2" key="1">
    <citation type="submission" date="2019-03" db="EMBL/GenBank/DDBJ databases">
        <title>Deep-cultivation of Planctomycetes and their phenomic and genomic characterization uncovers novel biology.</title>
        <authorList>
            <person name="Wiegand S."/>
            <person name="Jogler M."/>
            <person name="Boedeker C."/>
            <person name="Pinto D."/>
            <person name="Vollmers J."/>
            <person name="Rivas-Marin E."/>
            <person name="Kohn T."/>
            <person name="Peeters S.H."/>
            <person name="Heuer A."/>
            <person name="Rast P."/>
            <person name="Oberbeckmann S."/>
            <person name="Bunk B."/>
            <person name="Jeske O."/>
            <person name="Meyerdierks A."/>
            <person name="Storesund J.E."/>
            <person name="Kallscheuer N."/>
            <person name="Luecker S."/>
            <person name="Lage O.M."/>
            <person name="Pohl T."/>
            <person name="Merkel B.J."/>
            <person name="Hornburger P."/>
            <person name="Mueller R.-W."/>
            <person name="Bruemmer F."/>
            <person name="Labrenz M."/>
            <person name="Spormann A.M."/>
            <person name="Op den Camp H."/>
            <person name="Overmann J."/>
            <person name="Amann R."/>
            <person name="Jetten M.S.M."/>
            <person name="Mascher T."/>
            <person name="Medema M.H."/>
            <person name="Devos D.P."/>
            <person name="Kaster A.-K."/>
            <person name="Ovreas L."/>
            <person name="Rohde M."/>
            <person name="Galperin M.Y."/>
            <person name="Jogler C."/>
        </authorList>
    </citation>
    <scope>NUCLEOTIDE SEQUENCE [LARGE SCALE GENOMIC DNA]</scope>
    <source>
        <strain evidence="1 2">Enr10</strain>
    </source>
</reference>
<proteinExistence type="predicted"/>
<protein>
    <submittedName>
        <fullName evidence="1">Uncharacterized protein</fullName>
    </submittedName>
</protein>